<comment type="caution">
    <text evidence="6">Lacks conserved residue(s) required for the propagation of feature annotation.</text>
</comment>
<evidence type="ECO:0000313" key="9">
    <source>
        <dbReference type="Proteomes" id="UP000675880"/>
    </source>
</evidence>
<comment type="subunit">
    <text evidence="6">Homodimer.</text>
</comment>
<dbReference type="InterPro" id="IPR000890">
    <property type="entry name" value="Aliphatic_acid_kin_short-chain"/>
</dbReference>
<evidence type="ECO:0000256" key="5">
    <source>
        <dbReference type="ARBA" id="ARBA00022840"/>
    </source>
</evidence>
<comment type="catalytic activity">
    <reaction evidence="6">
        <text>acetate + ATP = acetyl phosphate + ADP</text>
        <dbReference type="Rhea" id="RHEA:11352"/>
        <dbReference type="ChEBI" id="CHEBI:22191"/>
        <dbReference type="ChEBI" id="CHEBI:30089"/>
        <dbReference type="ChEBI" id="CHEBI:30616"/>
        <dbReference type="ChEBI" id="CHEBI:456216"/>
        <dbReference type="EC" id="2.7.2.1"/>
    </reaction>
</comment>
<evidence type="ECO:0000256" key="1">
    <source>
        <dbReference type="ARBA" id="ARBA00008748"/>
    </source>
</evidence>
<proteinExistence type="inferred from homology"/>
<dbReference type="SUPFAM" id="SSF53067">
    <property type="entry name" value="Actin-like ATPase domain"/>
    <property type="match status" value="1"/>
</dbReference>
<keyword evidence="6" id="KW-0479">Metal-binding</keyword>
<dbReference type="HAMAP" id="MF_00020">
    <property type="entry name" value="Acetate_kinase"/>
    <property type="match status" value="1"/>
</dbReference>
<dbReference type="InterPro" id="IPR023865">
    <property type="entry name" value="Aliphatic_acid_kinase_CS"/>
</dbReference>
<keyword evidence="3 6" id="KW-0547">Nucleotide-binding</keyword>
<dbReference type="PROSITE" id="PS01076">
    <property type="entry name" value="ACETATE_KINASE_2"/>
    <property type="match status" value="1"/>
</dbReference>
<evidence type="ECO:0000256" key="4">
    <source>
        <dbReference type="ARBA" id="ARBA00022777"/>
    </source>
</evidence>
<protein>
    <recommendedName>
        <fullName evidence="6">Acetate kinase</fullName>
        <ecNumber evidence="6">2.7.2.1</ecNumber>
    </recommendedName>
    <alternativeName>
        <fullName evidence="6">Acetokinase</fullName>
    </alternativeName>
</protein>
<gene>
    <name evidence="6 8" type="primary">ackA</name>
    <name evidence="8" type="ORF">NSPZN2_130036</name>
</gene>
<dbReference type="Proteomes" id="UP000675880">
    <property type="component" value="Unassembled WGS sequence"/>
</dbReference>
<evidence type="ECO:0000256" key="2">
    <source>
        <dbReference type="ARBA" id="ARBA00022679"/>
    </source>
</evidence>
<comment type="pathway">
    <text evidence="6">Metabolic intermediate biosynthesis; acetyl-CoA biosynthesis; acetyl-CoA from acetate: step 1/2.</text>
</comment>
<evidence type="ECO:0000313" key="8">
    <source>
        <dbReference type="EMBL" id="CAE6739861.1"/>
    </source>
</evidence>
<feature type="site" description="Transition state stabilizer" evidence="6">
    <location>
        <position position="116"/>
    </location>
</feature>
<keyword evidence="4 6" id="KW-0418">Kinase</keyword>
<name>A0ABM8R903_9BACT</name>
<feature type="binding site" evidence="6">
    <location>
        <begin position="206"/>
        <end position="210"/>
    </location>
    <ligand>
        <name>ATP</name>
        <dbReference type="ChEBI" id="CHEBI:30616"/>
    </ligand>
</feature>
<sequence>MFIRDQRCADGAGARDAHGGGVRDGVFLYDAGVPATYALPQDLAAQYRIRRYGFHGIAHASLVHGYATQTGRSVDTVRAITLHLGNGCSAAAIQGGRSVDTSMGFTPLEGLVMGTRSGDLDPAIVGYLSRRERASVEQIEQWLNERSGLLGLSGLSHDVRDLLAAEQRGEARAGFALEVFCYRVRKYIGAYLAVLGGADAVVFGGGIGEHSAEIRARVCDGMAWCGLVLDRDLNDKTVALASGSAARISRDGAKADTYVVAADEETWIARETVRCLCEANHHHDTPKPGKGAI</sequence>
<dbReference type="InterPro" id="IPR043129">
    <property type="entry name" value="ATPase_NBD"/>
</dbReference>
<dbReference type="PANTHER" id="PTHR21060:SF15">
    <property type="entry name" value="ACETATE KINASE-RELATED"/>
    <property type="match status" value="1"/>
</dbReference>
<feature type="binding site" evidence="6">
    <location>
        <begin position="83"/>
        <end position="87"/>
    </location>
    <ligand>
        <name>ATP</name>
        <dbReference type="ChEBI" id="CHEBI:30616"/>
    </ligand>
</feature>
<dbReference type="InterPro" id="IPR004372">
    <property type="entry name" value="Ac/propionate_kinase"/>
</dbReference>
<keyword evidence="6" id="KW-0963">Cytoplasm</keyword>
<evidence type="ECO:0000256" key="3">
    <source>
        <dbReference type="ARBA" id="ARBA00022741"/>
    </source>
</evidence>
<feature type="binding site" evidence="6">
    <location>
        <begin position="158"/>
        <end position="160"/>
    </location>
    <ligand>
        <name>ATP</name>
        <dbReference type="ChEBI" id="CHEBI:30616"/>
    </ligand>
</feature>
<dbReference type="EMBL" id="CAJNBJ010000005">
    <property type="protein sequence ID" value="CAE6739861.1"/>
    <property type="molecule type" value="Genomic_DNA"/>
</dbReference>
<comment type="function">
    <text evidence="6">Catalyzes the formation of acetyl phosphate from acetate and ATP. Can also catalyze the reverse reaction.</text>
</comment>
<organism evidence="8 9">
    <name type="scientific">Nitrospira defluvii</name>
    <dbReference type="NCBI Taxonomy" id="330214"/>
    <lineage>
        <taxon>Bacteria</taxon>
        <taxon>Pseudomonadati</taxon>
        <taxon>Nitrospirota</taxon>
        <taxon>Nitrospiria</taxon>
        <taxon>Nitrospirales</taxon>
        <taxon>Nitrospiraceae</taxon>
        <taxon>Nitrospira</taxon>
    </lineage>
</organism>
<comment type="cofactor">
    <cofactor evidence="6">
        <name>Mg(2+)</name>
        <dbReference type="ChEBI" id="CHEBI:18420"/>
    </cofactor>
    <cofactor evidence="6">
        <name>Mn(2+)</name>
        <dbReference type="ChEBI" id="CHEBI:29035"/>
    </cofactor>
    <text evidence="6">Mg(2+). Can also accept Mn(2+).</text>
</comment>
<keyword evidence="9" id="KW-1185">Reference proteome</keyword>
<comment type="similarity">
    <text evidence="1 6 7">Belongs to the acetokinase family.</text>
</comment>
<comment type="caution">
    <text evidence="8">The sequence shown here is derived from an EMBL/GenBank/DDBJ whole genome shotgun (WGS) entry which is preliminary data.</text>
</comment>
<dbReference type="Gene3D" id="3.30.420.40">
    <property type="match status" value="2"/>
</dbReference>
<evidence type="ECO:0000256" key="7">
    <source>
        <dbReference type="RuleBase" id="RU003835"/>
    </source>
</evidence>
<accession>A0ABM8R903</accession>
<feature type="site" description="Transition state stabilizer" evidence="6">
    <location>
        <position position="55"/>
    </location>
</feature>
<keyword evidence="6" id="KW-0460">Magnesium</keyword>
<comment type="subcellular location">
    <subcellularLocation>
        <location evidence="6">Cytoplasm</location>
    </subcellularLocation>
</comment>
<keyword evidence="5 6" id="KW-0067">ATP-binding</keyword>
<feature type="binding site" evidence="6">
    <location>
        <position position="264"/>
    </location>
    <ligand>
        <name>Mg(2+)</name>
        <dbReference type="ChEBI" id="CHEBI:18420"/>
    </ligand>
</feature>
<dbReference type="PRINTS" id="PR00471">
    <property type="entry name" value="ACETATEKNASE"/>
</dbReference>
<dbReference type="Pfam" id="PF00871">
    <property type="entry name" value="Acetate_kinase"/>
    <property type="match status" value="1"/>
</dbReference>
<dbReference type="RefSeq" id="WP_213041979.1">
    <property type="nucleotide sequence ID" value="NZ_CAJNBJ010000005.1"/>
</dbReference>
<dbReference type="GO" id="GO:0008776">
    <property type="term" value="F:acetate kinase activity"/>
    <property type="evidence" value="ECO:0007669"/>
    <property type="project" value="UniProtKB-EC"/>
</dbReference>
<reference evidence="8 9" key="1">
    <citation type="submission" date="2021-02" db="EMBL/GenBank/DDBJ databases">
        <authorList>
            <person name="Han P."/>
        </authorList>
    </citation>
    <scope>NUCLEOTIDE SEQUENCE [LARGE SCALE GENOMIC DNA]</scope>
    <source>
        <strain evidence="8">Candidatus Nitrospira sp. ZN2</strain>
    </source>
</reference>
<dbReference type="EC" id="2.7.2.1" evidence="6"/>
<evidence type="ECO:0000256" key="6">
    <source>
        <dbReference type="HAMAP-Rule" id="MF_00020"/>
    </source>
</evidence>
<dbReference type="PANTHER" id="PTHR21060">
    <property type="entry name" value="ACETATE KINASE"/>
    <property type="match status" value="1"/>
</dbReference>
<keyword evidence="2 6" id="KW-0808">Transferase</keyword>